<name>A0A0F9I7Z0_9ZZZZ</name>
<comment type="caution">
    <text evidence="2">The sequence shown here is derived from an EMBL/GenBank/DDBJ whole genome shotgun (WGS) entry which is preliminary data.</text>
</comment>
<dbReference type="AlphaFoldDB" id="A0A0F9I7Z0"/>
<organism evidence="2">
    <name type="scientific">marine sediment metagenome</name>
    <dbReference type="NCBI Taxonomy" id="412755"/>
    <lineage>
        <taxon>unclassified sequences</taxon>
        <taxon>metagenomes</taxon>
        <taxon>ecological metagenomes</taxon>
    </lineage>
</organism>
<feature type="transmembrane region" description="Helical" evidence="1">
    <location>
        <begin position="42"/>
        <end position="63"/>
    </location>
</feature>
<proteinExistence type="predicted"/>
<evidence type="ECO:0000256" key="1">
    <source>
        <dbReference type="SAM" id="Phobius"/>
    </source>
</evidence>
<gene>
    <name evidence="2" type="ORF">LCGC14_1613090</name>
</gene>
<evidence type="ECO:0000313" key="2">
    <source>
        <dbReference type="EMBL" id="KKM23642.1"/>
    </source>
</evidence>
<feature type="transmembrane region" description="Helical" evidence="1">
    <location>
        <begin position="70"/>
        <end position="96"/>
    </location>
</feature>
<accession>A0A0F9I7Z0</accession>
<reference evidence="2" key="1">
    <citation type="journal article" date="2015" name="Nature">
        <title>Complex archaea that bridge the gap between prokaryotes and eukaryotes.</title>
        <authorList>
            <person name="Spang A."/>
            <person name="Saw J.H."/>
            <person name="Jorgensen S.L."/>
            <person name="Zaremba-Niedzwiedzka K."/>
            <person name="Martijn J."/>
            <person name="Lind A.E."/>
            <person name="van Eijk R."/>
            <person name="Schleper C."/>
            <person name="Guy L."/>
            <person name="Ettema T.J."/>
        </authorList>
    </citation>
    <scope>NUCLEOTIDE SEQUENCE</scope>
</reference>
<keyword evidence="1" id="KW-1133">Transmembrane helix</keyword>
<keyword evidence="1" id="KW-0472">Membrane</keyword>
<sequence length="112" mass="12255">MHIIGIVLWVLAALWAIAQGLNLRHRAKMEQTGEGIREVHALLLAVSVAFIPLLSLSPFHLLWMIPTSFILALASVIFPLNLLWLPASLYASLWYIGTRMSAGGQSVPVRGG</sequence>
<protein>
    <submittedName>
        <fullName evidence="2">Uncharacterized protein</fullName>
    </submittedName>
</protein>
<dbReference type="EMBL" id="LAZR01013083">
    <property type="protein sequence ID" value="KKM23642.1"/>
    <property type="molecule type" value="Genomic_DNA"/>
</dbReference>
<keyword evidence="1" id="KW-0812">Transmembrane</keyword>